<reference evidence="2 3" key="1">
    <citation type="submission" date="2019-02" db="EMBL/GenBank/DDBJ databases">
        <title>Deep-cultivation of Planctomycetes and their phenomic and genomic characterization uncovers novel biology.</title>
        <authorList>
            <person name="Wiegand S."/>
            <person name="Jogler M."/>
            <person name="Boedeker C."/>
            <person name="Pinto D."/>
            <person name="Vollmers J."/>
            <person name="Rivas-Marin E."/>
            <person name="Kohn T."/>
            <person name="Peeters S.H."/>
            <person name="Heuer A."/>
            <person name="Rast P."/>
            <person name="Oberbeckmann S."/>
            <person name="Bunk B."/>
            <person name="Jeske O."/>
            <person name="Meyerdierks A."/>
            <person name="Storesund J.E."/>
            <person name="Kallscheuer N."/>
            <person name="Luecker S."/>
            <person name="Lage O.M."/>
            <person name="Pohl T."/>
            <person name="Merkel B.J."/>
            <person name="Hornburger P."/>
            <person name="Mueller R.-W."/>
            <person name="Bruemmer F."/>
            <person name="Labrenz M."/>
            <person name="Spormann A.M."/>
            <person name="Op Den Camp H."/>
            <person name="Overmann J."/>
            <person name="Amann R."/>
            <person name="Jetten M.S.M."/>
            <person name="Mascher T."/>
            <person name="Medema M.H."/>
            <person name="Devos D.P."/>
            <person name="Kaster A.-K."/>
            <person name="Ovreas L."/>
            <person name="Rohde M."/>
            <person name="Galperin M.Y."/>
            <person name="Jogler C."/>
        </authorList>
    </citation>
    <scope>NUCLEOTIDE SEQUENCE [LARGE SCALE GENOMIC DNA]</scope>
    <source>
        <strain evidence="2 3">KOR42</strain>
    </source>
</reference>
<evidence type="ECO:0000256" key="1">
    <source>
        <dbReference type="ARBA" id="ARBA00007613"/>
    </source>
</evidence>
<dbReference type="OrthoDB" id="9783163at2"/>
<proteinExistence type="inferred from homology"/>
<accession>A0A5C5VY38</accession>
<keyword evidence="3" id="KW-1185">Reference proteome</keyword>
<organism evidence="2 3">
    <name type="scientific">Thalassoglobus neptunius</name>
    <dbReference type="NCBI Taxonomy" id="1938619"/>
    <lineage>
        <taxon>Bacteria</taxon>
        <taxon>Pseudomonadati</taxon>
        <taxon>Planctomycetota</taxon>
        <taxon>Planctomycetia</taxon>
        <taxon>Planctomycetales</taxon>
        <taxon>Planctomycetaceae</taxon>
        <taxon>Thalassoglobus</taxon>
    </lineage>
</organism>
<dbReference type="Proteomes" id="UP000317243">
    <property type="component" value="Unassembled WGS sequence"/>
</dbReference>
<name>A0A5C5VY38_9PLAN</name>
<dbReference type="Gene3D" id="2.20.200.10">
    <property type="entry name" value="Outer membrane efflux proteins (OEP)"/>
    <property type="match status" value="1"/>
</dbReference>
<dbReference type="RefSeq" id="WP_146512022.1">
    <property type="nucleotide sequence ID" value="NZ_SIHI01000039.1"/>
</dbReference>
<sequence length="561" mass="62700">MSNLYEIASRTQATKSKVFSAIVCGSMVFASGCGIPNHRGALPGPQMPQFYSWTSGVLSRKHELAQENSEAEINAEDSTTTEETVNENIQLTNYAPIPTEASVEQTEIIEEAPHAFIPPPVEDDVPEILVLENSAYVPKSVFFDDHHLLTLIHQALAGNQELRILAEEIQIANNEVEARSGEYLPFVTVGGGAGLEKPSRYSRSGAVEEQLEVAPGRRFPEPLPDFLAAANISWEIDVWHRLRNAEDAAAMRYLGSAEGRCYIVTRLVAEVAENYYELLSLDSRLVTLEKTIEIQEKSLEIAESKKEAGRGTELAVQRFQAEVRKNQSERLIIQQEIIEVENRINFLLGRYPQPIDRPSLEFVDLNLYALDAGLPSELLRNRADIRQAEREVAAAGLDVKVARARFYPSFGLNAGIGLNAYNIRYLFSTPESLIYNAAVDLVGPLINKRAIQADYRTANSAQLQSVYNYQRTVLNAHMEVVNYMSKIQNYRESIEVKREQLQALETSVAVATKLFQNARAEYVEVLLAQREMMEAKMMLIEIKQQQLAAIVNAYQALGGGF</sequence>
<protein>
    <submittedName>
        <fullName evidence="2">Cation efflux system protein CusC</fullName>
    </submittedName>
</protein>
<dbReference type="SUPFAM" id="SSF56954">
    <property type="entry name" value="Outer membrane efflux proteins (OEP)"/>
    <property type="match status" value="1"/>
</dbReference>
<dbReference type="InterPro" id="IPR010131">
    <property type="entry name" value="MdtP/NodT-like"/>
</dbReference>
<evidence type="ECO:0000313" key="3">
    <source>
        <dbReference type="Proteomes" id="UP000317243"/>
    </source>
</evidence>
<dbReference type="Gene3D" id="1.20.1600.10">
    <property type="entry name" value="Outer membrane efflux proteins (OEP)"/>
    <property type="match status" value="1"/>
</dbReference>
<comment type="caution">
    <text evidence="2">The sequence shown here is derived from an EMBL/GenBank/DDBJ whole genome shotgun (WGS) entry which is preliminary data.</text>
</comment>
<dbReference type="EMBL" id="SIHI01000039">
    <property type="protein sequence ID" value="TWT42639.1"/>
    <property type="molecule type" value="Genomic_DNA"/>
</dbReference>
<dbReference type="AlphaFoldDB" id="A0A5C5VY38"/>
<dbReference type="InterPro" id="IPR003423">
    <property type="entry name" value="OMP_efflux"/>
</dbReference>
<dbReference type="PANTHER" id="PTHR30203">
    <property type="entry name" value="OUTER MEMBRANE CATION EFFLUX PROTEIN"/>
    <property type="match status" value="1"/>
</dbReference>
<evidence type="ECO:0000313" key="2">
    <source>
        <dbReference type="EMBL" id="TWT42639.1"/>
    </source>
</evidence>
<dbReference type="Pfam" id="PF02321">
    <property type="entry name" value="OEP"/>
    <property type="match status" value="2"/>
</dbReference>
<comment type="similarity">
    <text evidence="1">Belongs to the outer membrane factor (OMF) (TC 1.B.17) family.</text>
</comment>
<dbReference type="GO" id="GO:0015562">
    <property type="term" value="F:efflux transmembrane transporter activity"/>
    <property type="evidence" value="ECO:0007669"/>
    <property type="project" value="InterPro"/>
</dbReference>
<dbReference type="PANTHER" id="PTHR30203:SF30">
    <property type="entry name" value="OUTER MEMBRANE PROTEIN-RELATED"/>
    <property type="match status" value="1"/>
</dbReference>
<gene>
    <name evidence="2" type="primary">cusC</name>
    <name evidence="2" type="ORF">KOR42_46890</name>
</gene>